<organism evidence="2 3">
    <name type="scientific">Candidatus Liberibacter solanacearum</name>
    <dbReference type="NCBI Taxonomy" id="556287"/>
    <lineage>
        <taxon>Bacteria</taxon>
        <taxon>Pseudomonadati</taxon>
        <taxon>Pseudomonadota</taxon>
        <taxon>Alphaproteobacteria</taxon>
        <taxon>Hyphomicrobiales</taxon>
        <taxon>Rhizobiaceae</taxon>
        <taxon>Liberibacter</taxon>
    </lineage>
</organism>
<evidence type="ECO:0000256" key="1">
    <source>
        <dbReference type="SAM" id="Phobius"/>
    </source>
</evidence>
<sequence length="89" mass="9927">MNIFDSRAICSNFPVSGFFIFVVLYTIVCASIIGTWKYGIYKRPALDMIASMICGLLMSLLIILSFSIMQDKKPHFGIGSSMHKNLLAD</sequence>
<proteinExistence type="predicted"/>
<keyword evidence="1" id="KW-0812">Transmembrane</keyword>
<feature type="transmembrane region" description="Helical" evidence="1">
    <location>
        <begin position="12"/>
        <end position="36"/>
    </location>
</feature>
<accession>A0A1V2N7L5</accession>
<evidence type="ECO:0000313" key="3">
    <source>
        <dbReference type="Proteomes" id="UP000189542"/>
    </source>
</evidence>
<dbReference type="EMBL" id="LVWB01000013">
    <property type="protein sequence ID" value="ONI58781.1"/>
    <property type="molecule type" value="Genomic_DNA"/>
</dbReference>
<name>A0A1V2N7L5_9HYPH</name>
<evidence type="ECO:0000313" key="2">
    <source>
        <dbReference type="EMBL" id="ONI58781.1"/>
    </source>
</evidence>
<gene>
    <name evidence="2" type="ORF">AYO25_04230</name>
</gene>
<keyword evidence="1" id="KW-1133">Transmembrane helix</keyword>
<feature type="transmembrane region" description="Helical" evidence="1">
    <location>
        <begin position="48"/>
        <end position="68"/>
    </location>
</feature>
<dbReference type="RefSeq" id="WP_076969619.1">
    <property type="nucleotide sequence ID" value="NZ_LVWB01000013.1"/>
</dbReference>
<protein>
    <submittedName>
        <fullName evidence="2">Uncharacterized protein</fullName>
    </submittedName>
</protein>
<dbReference type="Proteomes" id="UP000189542">
    <property type="component" value="Unassembled WGS sequence"/>
</dbReference>
<dbReference type="AlphaFoldDB" id="A0A1V2N7L5"/>
<keyword evidence="1" id="KW-0472">Membrane</keyword>
<reference evidence="2 3" key="1">
    <citation type="journal article" date="2017" name="PLoS ONE">
        <title>Genomic sequence of 'Candidatus Liberibacter solanacearum' haplotype C and its comparison with haplotype A and B genomes.</title>
        <authorList>
            <person name="Wang J."/>
            <person name="Haapalainen M."/>
            <person name="Schott T."/>
            <person name="Thompson S.M."/>
            <person name="Smith G.R."/>
            <person name="Nissinen A.I."/>
            <person name="Pirhonen M."/>
        </authorList>
    </citation>
    <scope>NUCLEOTIDE SEQUENCE [LARGE SCALE GENOMIC DNA]</scope>
    <source>
        <strain evidence="2 3">FIN111</strain>
    </source>
</reference>
<comment type="caution">
    <text evidence="2">The sequence shown here is derived from an EMBL/GenBank/DDBJ whole genome shotgun (WGS) entry which is preliminary data.</text>
</comment>
<dbReference type="OrthoDB" id="8273589at2"/>